<feature type="compositionally biased region" description="Low complexity" evidence="11">
    <location>
        <begin position="963"/>
        <end position="979"/>
    </location>
</feature>
<feature type="compositionally biased region" description="Low complexity" evidence="11">
    <location>
        <begin position="2093"/>
        <end position="2108"/>
    </location>
</feature>
<feature type="compositionally biased region" description="Polar residues" evidence="11">
    <location>
        <begin position="209"/>
        <end position="226"/>
    </location>
</feature>
<keyword evidence="17" id="KW-1185">Reference proteome</keyword>
<dbReference type="GO" id="GO:0005737">
    <property type="term" value="C:cytoplasm"/>
    <property type="evidence" value="ECO:0007669"/>
    <property type="project" value="TreeGrafter"/>
</dbReference>
<evidence type="ECO:0000313" key="16">
    <source>
        <dbReference type="EMBL" id="KAF9551174.1"/>
    </source>
</evidence>
<feature type="compositionally biased region" description="Pro residues" evidence="11">
    <location>
        <begin position="1069"/>
        <end position="1080"/>
    </location>
</feature>
<feature type="compositionally biased region" description="Low complexity" evidence="11">
    <location>
        <begin position="577"/>
        <end position="587"/>
    </location>
</feature>
<feature type="compositionally biased region" description="Polar residues" evidence="11">
    <location>
        <begin position="497"/>
        <end position="515"/>
    </location>
</feature>
<dbReference type="InterPro" id="IPR000719">
    <property type="entry name" value="Prot_kinase_dom"/>
</dbReference>
<feature type="compositionally biased region" description="Polar residues" evidence="11">
    <location>
        <begin position="2668"/>
        <end position="2707"/>
    </location>
</feature>
<dbReference type="InterPro" id="IPR000014">
    <property type="entry name" value="PAS"/>
</dbReference>
<feature type="compositionally biased region" description="Low complexity" evidence="11">
    <location>
        <begin position="343"/>
        <end position="356"/>
    </location>
</feature>
<feature type="compositionally biased region" description="Low complexity" evidence="11">
    <location>
        <begin position="2055"/>
        <end position="2078"/>
    </location>
</feature>
<feature type="compositionally biased region" description="Low complexity" evidence="11">
    <location>
        <begin position="2823"/>
        <end position="2835"/>
    </location>
</feature>
<dbReference type="EMBL" id="JAAAXW010000006">
    <property type="protein sequence ID" value="KAF9551174.1"/>
    <property type="molecule type" value="Genomic_DNA"/>
</dbReference>
<feature type="domain" description="PAS" evidence="14">
    <location>
        <begin position="1606"/>
        <end position="1661"/>
    </location>
</feature>
<feature type="compositionally biased region" description="Basic and acidic residues" evidence="11">
    <location>
        <begin position="3137"/>
        <end position="3147"/>
    </location>
</feature>
<proteinExistence type="predicted"/>
<dbReference type="FunFam" id="3.30.200.20:FF:001008">
    <property type="entry name" value="Serine/threonine-protein kinase cek1"/>
    <property type="match status" value="1"/>
</dbReference>
<feature type="compositionally biased region" description="Gly residues" evidence="11">
    <location>
        <begin position="319"/>
        <end position="328"/>
    </location>
</feature>
<dbReference type="InterPro" id="IPR000961">
    <property type="entry name" value="AGC-kinase_C"/>
</dbReference>
<dbReference type="GO" id="GO:0005524">
    <property type="term" value="F:ATP binding"/>
    <property type="evidence" value="ECO:0007669"/>
    <property type="project" value="UniProtKB-KW"/>
</dbReference>
<dbReference type="PROSITE" id="PS51285">
    <property type="entry name" value="AGC_KINASE_CTER"/>
    <property type="match status" value="1"/>
</dbReference>
<feature type="compositionally biased region" description="Gly residues" evidence="11">
    <location>
        <begin position="3108"/>
        <end position="3132"/>
    </location>
</feature>
<dbReference type="InterPro" id="IPR008271">
    <property type="entry name" value="Ser/Thr_kinase_AS"/>
</dbReference>
<reference evidence="16" key="1">
    <citation type="journal article" date="2020" name="Fungal Divers.">
        <title>Resolving the Mortierellaceae phylogeny through synthesis of multi-gene phylogenetics and phylogenomics.</title>
        <authorList>
            <person name="Vandepol N."/>
            <person name="Liber J."/>
            <person name="Desiro A."/>
            <person name="Na H."/>
            <person name="Kennedy M."/>
            <person name="Barry K."/>
            <person name="Grigoriev I.V."/>
            <person name="Miller A.N."/>
            <person name="O'Donnell K."/>
            <person name="Stajich J.E."/>
            <person name="Bonito G."/>
        </authorList>
    </citation>
    <scope>NUCLEOTIDE SEQUENCE</scope>
    <source>
        <strain evidence="16">NRRL 2591</strain>
    </source>
</reference>
<dbReference type="SMART" id="SM00448">
    <property type="entry name" value="REC"/>
    <property type="match status" value="1"/>
</dbReference>
<feature type="region of interest" description="Disordered" evidence="11">
    <location>
        <begin position="1901"/>
        <end position="1927"/>
    </location>
</feature>
<feature type="region of interest" description="Disordered" evidence="11">
    <location>
        <begin position="181"/>
        <end position="447"/>
    </location>
</feature>
<feature type="compositionally biased region" description="Low complexity" evidence="11">
    <location>
        <begin position="2413"/>
        <end position="2425"/>
    </location>
</feature>
<feature type="region of interest" description="Disordered" evidence="11">
    <location>
        <begin position="898"/>
        <end position="982"/>
    </location>
</feature>
<keyword evidence="6" id="KW-0418">Kinase</keyword>
<evidence type="ECO:0000256" key="8">
    <source>
        <dbReference type="ARBA" id="ARBA00047899"/>
    </source>
</evidence>
<feature type="compositionally biased region" description="Polar residues" evidence="11">
    <location>
        <begin position="2109"/>
        <end position="2119"/>
    </location>
</feature>
<dbReference type="PANTHER" id="PTHR24356">
    <property type="entry name" value="SERINE/THREONINE-PROTEIN KINASE"/>
    <property type="match status" value="1"/>
</dbReference>
<feature type="region of interest" description="Disordered" evidence="11">
    <location>
        <begin position="1482"/>
        <end position="1503"/>
    </location>
</feature>
<feature type="compositionally biased region" description="Low complexity" evidence="11">
    <location>
        <begin position="303"/>
        <end position="318"/>
    </location>
</feature>
<gene>
    <name evidence="16" type="ORF">EC957_010060</name>
</gene>
<evidence type="ECO:0000256" key="6">
    <source>
        <dbReference type="ARBA" id="ARBA00022777"/>
    </source>
</evidence>
<evidence type="ECO:0000313" key="17">
    <source>
        <dbReference type="Proteomes" id="UP000723463"/>
    </source>
</evidence>
<feature type="compositionally biased region" description="Polar residues" evidence="11">
    <location>
        <begin position="2782"/>
        <end position="2798"/>
    </location>
</feature>
<feature type="compositionally biased region" description="Polar residues" evidence="11">
    <location>
        <begin position="280"/>
        <end position="302"/>
    </location>
</feature>
<dbReference type="GO" id="GO:0005634">
    <property type="term" value="C:nucleus"/>
    <property type="evidence" value="ECO:0007669"/>
    <property type="project" value="TreeGrafter"/>
</dbReference>
<feature type="compositionally biased region" description="Low complexity" evidence="11">
    <location>
        <begin position="903"/>
        <end position="915"/>
    </location>
</feature>
<feature type="region of interest" description="Disordered" evidence="11">
    <location>
        <begin position="2408"/>
        <end position="2432"/>
    </location>
</feature>
<feature type="region of interest" description="Disordered" evidence="11">
    <location>
        <begin position="2003"/>
        <end position="2132"/>
    </location>
</feature>
<keyword evidence="7" id="KW-0067">ATP-binding</keyword>
<dbReference type="PROSITE" id="PS50011">
    <property type="entry name" value="PROTEIN_KINASE_DOM"/>
    <property type="match status" value="1"/>
</dbReference>
<dbReference type="Gene3D" id="3.30.450.20">
    <property type="entry name" value="PAS domain"/>
    <property type="match status" value="1"/>
</dbReference>
<feature type="compositionally biased region" description="Low complexity" evidence="11">
    <location>
        <begin position="12"/>
        <end position="46"/>
    </location>
</feature>
<dbReference type="Gene3D" id="3.40.50.2300">
    <property type="match status" value="1"/>
</dbReference>
<evidence type="ECO:0000259" key="14">
    <source>
        <dbReference type="PROSITE" id="PS50112"/>
    </source>
</evidence>
<feature type="domain" description="AGC-kinase C-terminal" evidence="15">
    <location>
        <begin position="2608"/>
        <end position="2674"/>
    </location>
</feature>
<feature type="compositionally biased region" description="Polar residues" evidence="11">
    <location>
        <begin position="78"/>
        <end position="96"/>
    </location>
</feature>
<dbReference type="CDD" id="cd05611">
    <property type="entry name" value="STKc_Rim15_like"/>
    <property type="match status" value="1"/>
</dbReference>
<keyword evidence="2" id="KW-0723">Serine/threonine-protein kinase</keyword>
<evidence type="ECO:0000256" key="3">
    <source>
        <dbReference type="ARBA" id="ARBA00022553"/>
    </source>
</evidence>
<dbReference type="PROSITE" id="PS50110">
    <property type="entry name" value="RESPONSE_REGULATORY"/>
    <property type="match status" value="1"/>
</dbReference>
<keyword evidence="4" id="KW-0808">Transferase</keyword>
<dbReference type="FunFam" id="1.10.510.10:FF:000294">
    <property type="entry name" value="Serine/threonine-protein kinase OXI1"/>
    <property type="match status" value="1"/>
</dbReference>
<feature type="compositionally biased region" description="Low complexity" evidence="11">
    <location>
        <begin position="2876"/>
        <end position="2885"/>
    </location>
</feature>
<evidence type="ECO:0000256" key="9">
    <source>
        <dbReference type="ARBA" id="ARBA00048679"/>
    </source>
</evidence>
<accession>A0A9P6K7W7</accession>
<feature type="region of interest" description="Disordered" evidence="11">
    <location>
        <begin position="2820"/>
        <end position="2966"/>
    </location>
</feature>
<dbReference type="Pfam" id="PF00072">
    <property type="entry name" value="Response_reg"/>
    <property type="match status" value="1"/>
</dbReference>
<feature type="compositionally biased region" description="Low complexity" evidence="11">
    <location>
        <begin position="257"/>
        <end position="272"/>
    </location>
</feature>
<feature type="region of interest" description="Disordered" evidence="11">
    <location>
        <begin position="2761"/>
        <end position="2803"/>
    </location>
</feature>
<evidence type="ECO:0000256" key="5">
    <source>
        <dbReference type="ARBA" id="ARBA00022741"/>
    </source>
</evidence>
<dbReference type="GO" id="GO:0000160">
    <property type="term" value="P:phosphorelay signal transduction system"/>
    <property type="evidence" value="ECO:0007669"/>
    <property type="project" value="InterPro"/>
</dbReference>
<feature type="region of interest" description="Disordered" evidence="11">
    <location>
        <begin position="634"/>
        <end position="660"/>
    </location>
</feature>
<feature type="region of interest" description="Disordered" evidence="11">
    <location>
        <begin position="459"/>
        <end position="515"/>
    </location>
</feature>
<dbReference type="SUPFAM" id="SSF52172">
    <property type="entry name" value="CheY-like"/>
    <property type="match status" value="1"/>
</dbReference>
<feature type="compositionally biased region" description="Polar residues" evidence="11">
    <location>
        <begin position="1153"/>
        <end position="1174"/>
    </location>
</feature>
<feature type="region of interest" description="Disordered" evidence="11">
    <location>
        <begin position="551"/>
        <end position="587"/>
    </location>
</feature>
<comment type="catalytic activity">
    <reaction evidence="8">
        <text>L-threonyl-[protein] + ATP = O-phospho-L-threonyl-[protein] + ADP + H(+)</text>
        <dbReference type="Rhea" id="RHEA:46608"/>
        <dbReference type="Rhea" id="RHEA-COMP:11060"/>
        <dbReference type="Rhea" id="RHEA-COMP:11605"/>
        <dbReference type="ChEBI" id="CHEBI:15378"/>
        <dbReference type="ChEBI" id="CHEBI:30013"/>
        <dbReference type="ChEBI" id="CHEBI:30616"/>
        <dbReference type="ChEBI" id="CHEBI:61977"/>
        <dbReference type="ChEBI" id="CHEBI:456216"/>
        <dbReference type="EC" id="2.7.11.1"/>
    </reaction>
</comment>
<feature type="modified residue" description="4-aspartylphosphate" evidence="10">
    <location>
        <position position="3025"/>
    </location>
</feature>
<dbReference type="SMART" id="SM00220">
    <property type="entry name" value="S_TKc"/>
    <property type="match status" value="1"/>
</dbReference>
<dbReference type="GO" id="GO:1901992">
    <property type="term" value="P:positive regulation of mitotic cell cycle phase transition"/>
    <property type="evidence" value="ECO:0007669"/>
    <property type="project" value="UniProtKB-ARBA"/>
</dbReference>
<dbReference type="Proteomes" id="UP000723463">
    <property type="component" value="Unassembled WGS sequence"/>
</dbReference>
<dbReference type="PANTHER" id="PTHR24356:SF1">
    <property type="entry name" value="SERINE_THREONINE-PROTEIN KINASE GREATWALL"/>
    <property type="match status" value="1"/>
</dbReference>
<protein>
    <recommendedName>
        <fullName evidence="1">non-specific serine/threonine protein kinase</fullName>
        <ecNumber evidence="1">2.7.11.1</ecNumber>
    </recommendedName>
</protein>
<feature type="compositionally biased region" description="Basic and acidic residues" evidence="11">
    <location>
        <begin position="1303"/>
        <end position="1314"/>
    </location>
</feature>
<feature type="compositionally biased region" description="Low complexity" evidence="11">
    <location>
        <begin position="1035"/>
        <end position="1049"/>
    </location>
</feature>
<feature type="compositionally biased region" description="Low complexity" evidence="11">
    <location>
        <begin position="1059"/>
        <end position="1068"/>
    </location>
</feature>
<feature type="compositionally biased region" description="Polar residues" evidence="11">
    <location>
        <begin position="1918"/>
        <end position="1927"/>
    </location>
</feature>
<organism evidence="16 17">
    <name type="scientific">Mortierella hygrophila</name>
    <dbReference type="NCBI Taxonomy" id="979708"/>
    <lineage>
        <taxon>Eukaryota</taxon>
        <taxon>Fungi</taxon>
        <taxon>Fungi incertae sedis</taxon>
        <taxon>Mucoromycota</taxon>
        <taxon>Mortierellomycotina</taxon>
        <taxon>Mortierellomycetes</taxon>
        <taxon>Mortierellales</taxon>
        <taxon>Mortierellaceae</taxon>
        <taxon>Mortierella</taxon>
    </lineage>
</organism>
<evidence type="ECO:0000256" key="11">
    <source>
        <dbReference type="SAM" id="MobiDB-lite"/>
    </source>
</evidence>
<dbReference type="InterPro" id="IPR011009">
    <property type="entry name" value="Kinase-like_dom_sf"/>
</dbReference>
<feature type="region of interest" description="Disordered" evidence="11">
    <location>
        <begin position="1153"/>
        <end position="1177"/>
    </location>
</feature>
<feature type="compositionally biased region" description="Low complexity" evidence="11">
    <location>
        <begin position="2938"/>
        <end position="2947"/>
    </location>
</feature>
<feature type="compositionally biased region" description="Acidic residues" evidence="11">
    <location>
        <begin position="1755"/>
        <end position="1789"/>
    </location>
</feature>
<feature type="region of interest" description="Disordered" evidence="11">
    <location>
        <begin position="1742"/>
        <end position="1789"/>
    </location>
</feature>
<evidence type="ECO:0000256" key="7">
    <source>
        <dbReference type="ARBA" id="ARBA00022840"/>
    </source>
</evidence>
<feature type="domain" description="Response regulatory" evidence="13">
    <location>
        <begin position="2975"/>
        <end position="3087"/>
    </location>
</feature>
<keyword evidence="3 10" id="KW-0597">Phosphoprotein</keyword>
<feature type="compositionally biased region" description="Polar residues" evidence="11">
    <location>
        <begin position="1352"/>
        <end position="1365"/>
    </location>
</feature>
<dbReference type="CDD" id="cd17546">
    <property type="entry name" value="REC_hyHK_CKI1_RcsC-like"/>
    <property type="match status" value="1"/>
</dbReference>
<dbReference type="Gene3D" id="1.10.510.10">
    <property type="entry name" value="Transferase(Phosphotransferase) domain 1"/>
    <property type="match status" value="2"/>
</dbReference>
<dbReference type="Pfam" id="PF00069">
    <property type="entry name" value="Pkinase"/>
    <property type="match status" value="2"/>
</dbReference>
<feature type="region of interest" description="Disordered" evidence="11">
    <location>
        <begin position="2668"/>
        <end position="2720"/>
    </location>
</feature>
<evidence type="ECO:0000259" key="12">
    <source>
        <dbReference type="PROSITE" id="PS50011"/>
    </source>
</evidence>
<feature type="region of interest" description="Disordered" evidence="11">
    <location>
        <begin position="713"/>
        <end position="740"/>
    </location>
</feature>
<dbReference type="EC" id="2.7.11.1" evidence="1"/>
<feature type="compositionally biased region" description="Low complexity" evidence="11">
    <location>
        <begin position="184"/>
        <end position="208"/>
    </location>
</feature>
<dbReference type="Gene3D" id="3.30.200.20">
    <property type="entry name" value="Phosphorylase Kinase, domain 1"/>
    <property type="match status" value="1"/>
</dbReference>
<keyword evidence="5" id="KW-0547">Nucleotide-binding</keyword>
<dbReference type="InterPro" id="IPR001789">
    <property type="entry name" value="Sig_transdc_resp-reg_receiver"/>
</dbReference>
<feature type="compositionally biased region" description="Polar residues" evidence="11">
    <location>
        <begin position="59"/>
        <end position="70"/>
    </location>
</feature>
<evidence type="ECO:0000256" key="2">
    <source>
        <dbReference type="ARBA" id="ARBA00022527"/>
    </source>
</evidence>
<feature type="region of interest" description="Disordered" evidence="11">
    <location>
        <begin position="998"/>
        <end position="1137"/>
    </location>
</feature>
<dbReference type="GO" id="GO:0004674">
    <property type="term" value="F:protein serine/threonine kinase activity"/>
    <property type="evidence" value="ECO:0007669"/>
    <property type="project" value="UniProtKB-KW"/>
</dbReference>
<dbReference type="PROSITE" id="PS50112">
    <property type="entry name" value="PAS"/>
    <property type="match status" value="1"/>
</dbReference>
<evidence type="ECO:0000256" key="4">
    <source>
        <dbReference type="ARBA" id="ARBA00022679"/>
    </source>
</evidence>
<name>A0A9P6K7W7_9FUNG</name>
<feature type="domain" description="Protein kinase" evidence="12">
    <location>
        <begin position="2195"/>
        <end position="2607"/>
    </location>
</feature>
<dbReference type="InterPro" id="IPR011006">
    <property type="entry name" value="CheY-like_superfamily"/>
</dbReference>
<dbReference type="CDD" id="cd00130">
    <property type="entry name" value="PAS"/>
    <property type="match status" value="1"/>
</dbReference>
<feature type="region of interest" description="Disordered" evidence="11">
    <location>
        <begin position="3094"/>
        <end position="3147"/>
    </location>
</feature>
<feature type="compositionally biased region" description="Low complexity" evidence="11">
    <location>
        <begin position="1111"/>
        <end position="1123"/>
    </location>
</feature>
<feature type="compositionally biased region" description="Low complexity" evidence="11">
    <location>
        <begin position="97"/>
        <end position="141"/>
    </location>
</feature>
<feature type="compositionally biased region" description="Low complexity" evidence="11">
    <location>
        <begin position="2762"/>
        <end position="2780"/>
    </location>
</feature>
<dbReference type="PROSITE" id="PS00108">
    <property type="entry name" value="PROTEIN_KINASE_ST"/>
    <property type="match status" value="1"/>
</dbReference>
<evidence type="ECO:0000256" key="10">
    <source>
        <dbReference type="PROSITE-ProRule" id="PRU00169"/>
    </source>
</evidence>
<feature type="compositionally biased region" description="Basic and acidic residues" evidence="11">
    <location>
        <begin position="563"/>
        <end position="575"/>
    </location>
</feature>
<dbReference type="InterPro" id="IPR050236">
    <property type="entry name" value="Ser_Thr_kinase_AGC"/>
</dbReference>
<feature type="region of interest" description="Disordered" evidence="11">
    <location>
        <begin position="1271"/>
        <end position="1365"/>
    </location>
</feature>
<evidence type="ECO:0000259" key="15">
    <source>
        <dbReference type="PROSITE" id="PS51285"/>
    </source>
</evidence>
<feature type="compositionally biased region" description="Polar residues" evidence="11">
    <location>
        <begin position="393"/>
        <end position="418"/>
    </location>
</feature>
<feature type="compositionally biased region" description="Basic and acidic residues" evidence="11">
    <location>
        <begin position="1904"/>
        <end position="1914"/>
    </location>
</feature>
<evidence type="ECO:0000256" key="1">
    <source>
        <dbReference type="ARBA" id="ARBA00012513"/>
    </source>
</evidence>
<comment type="caution">
    <text evidence="16">The sequence shown here is derived from an EMBL/GenBank/DDBJ whole genome shotgun (WGS) entry which is preliminary data.</text>
</comment>
<dbReference type="InterPro" id="IPR035965">
    <property type="entry name" value="PAS-like_dom_sf"/>
</dbReference>
<dbReference type="FunFam" id="1.10.510.10:FF:000340">
    <property type="entry name" value="Serine threonine protein kinase"/>
    <property type="match status" value="1"/>
</dbReference>
<comment type="catalytic activity">
    <reaction evidence="9">
        <text>L-seryl-[protein] + ATP = O-phospho-L-seryl-[protein] + ADP + H(+)</text>
        <dbReference type="Rhea" id="RHEA:17989"/>
        <dbReference type="Rhea" id="RHEA-COMP:9863"/>
        <dbReference type="Rhea" id="RHEA-COMP:11604"/>
        <dbReference type="ChEBI" id="CHEBI:15378"/>
        <dbReference type="ChEBI" id="CHEBI:29999"/>
        <dbReference type="ChEBI" id="CHEBI:30616"/>
        <dbReference type="ChEBI" id="CHEBI:83421"/>
        <dbReference type="ChEBI" id="CHEBI:456216"/>
        <dbReference type="EC" id="2.7.11.1"/>
    </reaction>
</comment>
<feature type="compositionally biased region" description="Polar residues" evidence="11">
    <location>
        <begin position="2018"/>
        <end position="2047"/>
    </location>
</feature>
<evidence type="ECO:0000259" key="13">
    <source>
        <dbReference type="PROSITE" id="PS50110"/>
    </source>
</evidence>
<feature type="compositionally biased region" description="Polar residues" evidence="11">
    <location>
        <begin position="551"/>
        <end position="562"/>
    </location>
</feature>
<sequence>MLFPDKLKTKRSSPLNPNSSNPTSSSSPPDFPTLSSTTIPTSPSPLQRELEPAELAYSPSLTFSPATPSVDTPEVQHVQPQRVINTSHSITGTPRRSSSSLHSSHSASSLSNSSTTFSDIHTSSSSSSNNNNNNSSSNSNSTNGAFTSVRLPERGRTGGSVNLPTRDRILMPNRSSITIGIANSQGIGSSSRSTSSSSLSRLHSLHQTDSNQTSGRSTTTPNTSRDSSPKPGHFPSPPTAAATAIPARRKSSFDNLGSASGTSSAASSFESGRILRRPSDQFSSSYQSMRQHSQVHPSSHLHNSSIGASTGSLSSSGGLDSGNGGGSGSNSTKFKSIPIPQPLLTRRSSRSSLSSNDSDDVPHSHQHHYRNTSSTLPIPESPRAAHFHHPRAGSTSRRPSNLATSMSNSLSDWDQGSFSTKPSPGGAGSSTGGANLPNGGGGSGGKYLIRSRRTSWIDAGGHSDYGSTPSSPKAIGRVARSRRASITDELSLDDWSPTRSQASPSLNTYSTSIPTGSFSQYMAQERRSRSGSPNTGQSIASLMELASLNNPFENMRSPASSDTVRDRNSDKDRDTPSPSISRSSSLSGRYLVKSRKASYIDMNLASEYDQQPGQHLGAAGYSVLGAGIRTPLLARSPNISPKGSPKASPKISPMVRSSASSPLAGPALSGVIIPGRPSPVFASPGIKLGHGRQASITDVDAHERRLRRQAGHRFHYESGFQPAADLDPSKDNDGDVDDLSLDTPKSVGYVGKGLKGSGSALGPFAATQLAASKSSDNSTSVPELPHSNYLDSVDFVNAFKIQGTGKIPEPNQAKSIRRRSVDSIDPSMVHAEIIAQTRRAKLEKWRPDLDQPIIEVTIEPASSILEVDESPTAKAPAKVVWVDWLEEYQAQKKARLLQKKDQSLSPALSLSVSPPSRNPSFHEGPKTPVVSTPLPALQTTPDSLSPPGRRQKNPQGLRVNSRSPSGMSISSQKSQQSLKGGLGPKLVSWWKSVRRKSMSLVQPRKASVDSPPPVPSDEGRFRDRDQQSEIGPGYSPQHVEQQSSSSSPAPRQPYPRPQHPLQLHQQLPPQQPQSPPPQPEPKVFVSKSLFEKPDGKPGPLVLTTALNTVESISPTSKSSGTKTSPREKPGLSIQVNVSPTIVRRGSVMARTTSFSAGINSANAPEGSPQQSGPERSTKTIRSMLEQYKSDCDEEMRKIIDGLNEYVEKGLNYVEDIDSMPDFSAQQLDRTEVEEIEGWIENSQMEMEEEAAIQQLGEDAGFDSVSERDLLEEDRTPRSDYPGPPQGFSEGYFPEMFDNESPLEEPRLRPLRDSGEWSPSPSWNGGSIPLHRKMTRESQQRSHSRVSSLSRRNTISAYSPGTPVTSSPNANVTLISEDSYQPTPFILTLQELISVAQLMLDTPLKTILDNKGSCTNFVTKLQVIGKAWDYNSNWPCRAWYVKALLAVAGLARVVQWWEAERSHWAQSANIPVRTKESSRPSSLYVAKQDSLGTSPGQTAEDGTAKEIVARTQTPTGGDPVDPESTPSLQYSQTADATLLVPGANVSMEESDLEGAEAGELPGLVTIDTLADILEKDSDAQTRLTKDDILQLKREAEKDQSKNVVMELSLDMNDVTILYLSPSWSELLGFDWQELMDIPISTFLAEEECNVFRDATQRLLDDDQSTLELTFHLLSEFSPPSSFDESSSQSEHFTYLQSVNQQGAIGHFLKMIGRGMLIYERTTGEPSRTMWALQPYIGGDDNTISSSGSVMSALSENSEEEELDAEQDRDGDDDSASQDGETGQDDDEDQNQDVGYQKTLADNASIHSQLIPLQEVRCNICERMIISLYFEKHSKTCSEWHKTEMELQICNDLLRELISHVSTIKDSLALQSVEPEDEGSARMNMNALTNLQAITRTALAISTPGRDAEPDDKSPKDSPGNLSLQSPASESRISEVFRWEAPMTSDISIMAVSDRVDEAIHHKTTLVSHMRQIAEEDERERSRGYGLEDEFTIQGAVESVPVPEVVEHQPSPVEAPPTPTSVDLSRTASGSSDLGTGASDSAESSTTVVKMSKVERPPVSAAAPQASQVSQSTQSSQSSANVKEVQRSTRPDLVSQSSHNSQSSQTSQGSDGNRTRQTSLTTRKHRPSFVDIHPSSAFLPESRLSPRMANRFLAPHSVDGSPTDAVSPSALLRSPLSPSFPQPTPLTRPTPPSIKDFDFIKPISKGAFGSVFLAKKRATGDYFAIKVLKKSDMVAKNQVTNVKAERMILMNQTDSPFVVSLYFSFQSKEYLYLVMEYLNGGDCMALIKAIVRLPEDWARNYLAEVVLGLEYLHNAGVVHRDLKPDNLLIDQNGHLKLTDFGLSRVGFLGRQAQTDRRTKIPMASTYPESRPMSPFLFTQAADANTESSSIPMIPTPKLGPTHPSYFAWGERSRRSSNASSSSIDGRSPALGMPSVDMPRLPAAAMLTSSSSNAPFPLSESSVKSSGSFLTGTALHPVHSMSPKVSHSNSPLMPPSFLLNDLKEEVPEKCVGTPDYIAPECVLGMSQDAMVDWWALGVICYEFLYGCPPFHGETPEQVFENILSRDIDWMESELEISPEARDFMERLLCTDPEQRLGCNGAEEVKNHPFFRDINWDTLLSERPAFVPAPADIEDTEYFDVRGAKMGSFKEDIPELKDMQAMANALSKRDSLNQAVTQPPTPGQSEEPASTAATAPLTVDTNPLDTASTPRAHSPSHASSDDPALKDLESAKDETGADFGTFAFINLPALEKANNDVIRKLRSDNAFGSNGGSSLASSISEFSADTPGTPSSGSNVGNSNITKNKHRSMNALINTPPLRFDGKNYFSYSPKGSPSSSGSAGTTNSQLQGNGGTIQEVGGEYQPQRSASVPVAFGDDSSKDGSSPSESSPTIRRASMPLRPRTHSTGNTDIHPFVIPNVNSPTSPIGPKNLPQVTQTRDRRSGSTSSGSGLRSSRHSLKATATLRSTAKGAIRKTSRTRDCLVVDDNPISAKILETILTRLNCRCVVMRNGAEAIRCAMGSVKFDVIFMDIRMPIIDGETATRMIKSTQNTNSLTPIIAVTAFPDLAAQIFDYMMVKPVTREEIEKRLQFFCPIQPNVSEVPTPSKETSPSGTGSGTGSGHGSGGGSSVNGSSGGVGVIQEVGEKGRSGSTS</sequence>
<feature type="compositionally biased region" description="Basic and acidic residues" evidence="11">
    <location>
        <begin position="1017"/>
        <end position="1027"/>
    </location>
</feature>
<feature type="region of interest" description="Disordered" evidence="11">
    <location>
        <begin position="1"/>
        <end position="169"/>
    </location>
</feature>
<dbReference type="SUPFAM" id="SSF55785">
    <property type="entry name" value="PYP-like sensor domain (PAS domain)"/>
    <property type="match status" value="1"/>
</dbReference>
<dbReference type="SUPFAM" id="SSF56112">
    <property type="entry name" value="Protein kinase-like (PK-like)"/>
    <property type="match status" value="1"/>
</dbReference>